<sequence>MKSSEHKQKAKEVRLGEKEQSGPEDSEELITVDAVGCFEDDDDEEDEDEDEEEVEGEEDSEVGRLDGEDPLGRQVGLKEVSLDDAEEHEKYCPDTVYGPDFLVPVAGFLCRLCRAFFHSNSAARLTHCKSLMHFENFQRYKTTRLQSAALHTDPWQGLAEDRQTPPAAGKEKPEVEKEVAALSAASKEACKPPEEEDRPLTPRNSSAALQTDDAAGALLIEDAEDDRNDFSTLSDHSSLGDAVAVMGEPVGLCVQNNQLSGESTHERSPGQVAADEVDPTANETSAGRDLPEQVDPSSLAKGETSAGRRRSTRHRAR</sequence>
<reference evidence="1" key="1">
    <citation type="submission" date="2021-08" db="EMBL/GenBank/DDBJ databases">
        <title>The first chromosome-level gecko genome reveals the dynamic sex chromosomes of Neotropical dwarf geckos (Sphaerodactylidae: Sphaerodactylus).</title>
        <authorList>
            <person name="Pinto B.J."/>
            <person name="Keating S.E."/>
            <person name="Gamble T."/>
        </authorList>
    </citation>
    <scope>NUCLEOTIDE SEQUENCE</scope>
    <source>
        <strain evidence="1">TG3544</strain>
    </source>
</reference>
<proteinExistence type="predicted"/>
<protein>
    <submittedName>
        <fullName evidence="1">Uncharacterized protein</fullName>
    </submittedName>
</protein>
<evidence type="ECO:0000313" key="1">
    <source>
        <dbReference type="EMBL" id="KAH7998516.1"/>
    </source>
</evidence>
<organism evidence="1 2">
    <name type="scientific">Sphaerodactylus townsendi</name>
    <dbReference type="NCBI Taxonomy" id="933632"/>
    <lineage>
        <taxon>Eukaryota</taxon>
        <taxon>Metazoa</taxon>
        <taxon>Chordata</taxon>
        <taxon>Craniata</taxon>
        <taxon>Vertebrata</taxon>
        <taxon>Euteleostomi</taxon>
        <taxon>Lepidosauria</taxon>
        <taxon>Squamata</taxon>
        <taxon>Bifurcata</taxon>
        <taxon>Gekkota</taxon>
        <taxon>Sphaerodactylidae</taxon>
        <taxon>Sphaerodactylus</taxon>
    </lineage>
</organism>
<dbReference type="Proteomes" id="UP000827872">
    <property type="component" value="Linkage Group LG12"/>
</dbReference>
<gene>
    <name evidence="1" type="ORF">K3G42_017559</name>
</gene>
<dbReference type="EMBL" id="CM037625">
    <property type="protein sequence ID" value="KAH7998516.1"/>
    <property type="molecule type" value="Genomic_DNA"/>
</dbReference>
<name>A0ACB8EZS5_9SAUR</name>
<accession>A0ACB8EZS5</accession>
<comment type="caution">
    <text evidence="1">The sequence shown here is derived from an EMBL/GenBank/DDBJ whole genome shotgun (WGS) entry which is preliminary data.</text>
</comment>
<keyword evidence="2" id="KW-1185">Reference proteome</keyword>
<evidence type="ECO:0000313" key="2">
    <source>
        <dbReference type="Proteomes" id="UP000827872"/>
    </source>
</evidence>